<dbReference type="EMBL" id="CM040455">
    <property type="protein sequence ID" value="MCI4375015.1"/>
    <property type="molecule type" value="Genomic_DNA"/>
</dbReference>
<name>A0ACC5W9L5_PANGG</name>
<evidence type="ECO:0000313" key="1">
    <source>
        <dbReference type="EMBL" id="MCI4375015.1"/>
    </source>
</evidence>
<proteinExistence type="predicted"/>
<comment type="caution">
    <text evidence="1">The sequence shown here is derived from an EMBL/GenBank/DDBJ whole genome shotgun (WGS) entry which is preliminary data.</text>
</comment>
<protein>
    <submittedName>
        <fullName evidence="1">Uncharacterized protein</fullName>
    </submittedName>
</protein>
<dbReference type="Proteomes" id="UP000829447">
    <property type="component" value="Linkage Group LG2"/>
</dbReference>
<organism evidence="1 2">
    <name type="scientific">Pangasianodon gigas</name>
    <name type="common">Mekong giant catfish</name>
    <name type="synonym">Pangasius gigas</name>
    <dbReference type="NCBI Taxonomy" id="30993"/>
    <lineage>
        <taxon>Eukaryota</taxon>
        <taxon>Metazoa</taxon>
        <taxon>Chordata</taxon>
        <taxon>Craniata</taxon>
        <taxon>Vertebrata</taxon>
        <taxon>Euteleostomi</taxon>
        <taxon>Actinopterygii</taxon>
        <taxon>Neopterygii</taxon>
        <taxon>Teleostei</taxon>
        <taxon>Ostariophysi</taxon>
        <taxon>Siluriformes</taxon>
        <taxon>Pangasiidae</taxon>
        <taxon>Pangasianodon</taxon>
    </lineage>
</organism>
<sequence>MRMRTSMPFHRWLGEKVLYRVPSCDNLKHRKIPENETSGVQTVFVLTTGNKQVSYPDSSAPEEDGSCARCSM</sequence>
<reference evidence="1 2" key="1">
    <citation type="journal article" date="2022" name="bioRxiv">
        <title>An ancient truncated duplication of the anti-Mullerian hormone receptor type 2 gene is a potential conserved master sex determinant in the Pangasiidae catfish family.</title>
        <authorList>
            <person name="Wen M."/>
            <person name="Pan Q."/>
            <person name="Jouanno E."/>
            <person name="Montfort J."/>
            <person name="Zahm M."/>
            <person name="Cabau C."/>
            <person name="Klopp C."/>
            <person name="Iampietro C."/>
            <person name="Roques C."/>
            <person name="Bouchez O."/>
            <person name="Castinel A."/>
            <person name="Donnadieu C."/>
            <person name="Parrinello H."/>
            <person name="Poncet C."/>
            <person name="Belmonte E."/>
            <person name="Gautier V."/>
            <person name="Avarre J.-C."/>
            <person name="Dugue R."/>
            <person name="Gustiano R."/>
            <person name="Ha T.T.T."/>
            <person name="Campet M."/>
            <person name="Sriphairoj K."/>
            <person name="Ribolli J."/>
            <person name="de Almeida F.L."/>
            <person name="Desvignes T."/>
            <person name="Postlethwait J.H."/>
            <person name="Bucao C.F."/>
            <person name="Robinson-Rechavi M."/>
            <person name="Bobe J."/>
            <person name="Herpin A."/>
            <person name="Guiguen Y."/>
        </authorList>
    </citation>
    <scope>NUCLEOTIDE SEQUENCE [LARGE SCALE GENOMIC DNA]</scope>
    <source>
        <strain evidence="1">YG-Dec2019</strain>
    </source>
</reference>
<evidence type="ECO:0000313" key="2">
    <source>
        <dbReference type="Proteomes" id="UP000829447"/>
    </source>
</evidence>
<keyword evidence="2" id="KW-1185">Reference proteome</keyword>
<accession>A0ACC5W9L5</accession>
<gene>
    <name evidence="1" type="ORF">PGIGA_G00104240</name>
</gene>